<dbReference type="NCBIfam" id="TIGR01603">
    <property type="entry name" value="maj_tail_phi13"/>
    <property type="match status" value="1"/>
</dbReference>
<dbReference type="EMBL" id="BRLB01000002">
    <property type="protein sequence ID" value="GKX29011.1"/>
    <property type="molecule type" value="Genomic_DNA"/>
</dbReference>
<dbReference type="RefSeq" id="WP_281814068.1">
    <property type="nucleotide sequence ID" value="NZ_BRLB01000002.1"/>
</dbReference>
<organism evidence="1 2">
    <name type="scientific">Vallitalea longa</name>
    <dbReference type="NCBI Taxonomy" id="2936439"/>
    <lineage>
        <taxon>Bacteria</taxon>
        <taxon>Bacillati</taxon>
        <taxon>Bacillota</taxon>
        <taxon>Clostridia</taxon>
        <taxon>Lachnospirales</taxon>
        <taxon>Vallitaleaceae</taxon>
        <taxon>Vallitalea</taxon>
    </lineage>
</organism>
<evidence type="ECO:0000313" key="1">
    <source>
        <dbReference type="EMBL" id="GKX29011.1"/>
    </source>
</evidence>
<proteinExistence type="predicted"/>
<evidence type="ECO:0000313" key="2">
    <source>
        <dbReference type="Proteomes" id="UP001144256"/>
    </source>
</evidence>
<dbReference type="InterPro" id="IPR006490">
    <property type="entry name" value="Maj_tail_phi13"/>
</dbReference>
<reference evidence="1" key="1">
    <citation type="submission" date="2022-06" db="EMBL/GenBank/DDBJ databases">
        <title>Vallitalea longa sp. nov., an anaerobic bacterium isolated from marine sediment.</title>
        <authorList>
            <person name="Hirano S."/>
            <person name="Terahara T."/>
            <person name="Mori K."/>
            <person name="Hamada M."/>
            <person name="Matsumoto R."/>
            <person name="Kobayashi T."/>
        </authorList>
    </citation>
    <scope>NUCLEOTIDE SEQUENCE</scope>
    <source>
        <strain evidence="1">SH18-1</strain>
    </source>
</reference>
<gene>
    <name evidence="1" type="ORF">SH1V18_14910</name>
</gene>
<protein>
    <recommendedName>
        <fullName evidence="3">Phage tail protein</fullName>
    </recommendedName>
</protein>
<comment type="caution">
    <text evidence="1">The sequence shown here is derived from an EMBL/GenBank/DDBJ whole genome shotgun (WGS) entry which is preliminary data.</text>
</comment>
<accession>A0A9W6DDK5</accession>
<name>A0A9W6DDK5_9FIRM</name>
<keyword evidence="2" id="KW-1185">Reference proteome</keyword>
<dbReference type="Proteomes" id="UP001144256">
    <property type="component" value="Unassembled WGS sequence"/>
</dbReference>
<dbReference type="AlphaFoldDB" id="A0A9W6DDK5"/>
<sequence>MRKHAIIDVKNIYFSKISINEDNVLTYGQPNLLYESEQIDLSVTTSTLKKHTTGGIDIINDFEGGEATIKTYGIDNATLAEIEGHEIDSNGVVIEKSDDEPPHVAIGFQAIKRNKASRFVWLLYCKKKYNSESYVKKTEKTDPVSSTLTFDVSERIDKQWKNVIDSDDTNAPEDLETKWFKNVYDGTAWKE</sequence>
<evidence type="ECO:0008006" key="3">
    <source>
        <dbReference type="Google" id="ProtNLM"/>
    </source>
</evidence>